<protein>
    <submittedName>
        <fullName evidence="2">Uncharacterized protein</fullName>
    </submittedName>
</protein>
<keyword evidence="3" id="KW-1185">Reference proteome</keyword>
<sequence length="121" mass="12883">MQEGDFGEGLRGRRAAGKGRVLMVCIRSMTCVLERGGAAFSLLANYSTNTNSPRVAASPDAPSLFQRPVSIAEDRPGFIKIPSGARGEITEAPPKGRLPEGKGRSPGRKTCRVQELKADAK</sequence>
<reference evidence="2 3" key="1">
    <citation type="submission" date="2019-05" db="EMBL/GenBank/DDBJ databases">
        <title>Another draft genome of Portunus trituberculatus and its Hox gene families provides insights of decapod evolution.</title>
        <authorList>
            <person name="Jeong J.-H."/>
            <person name="Song I."/>
            <person name="Kim S."/>
            <person name="Choi T."/>
            <person name="Kim D."/>
            <person name="Ryu S."/>
            <person name="Kim W."/>
        </authorList>
    </citation>
    <scope>NUCLEOTIDE SEQUENCE [LARGE SCALE GENOMIC DNA]</scope>
    <source>
        <tissue evidence="2">Muscle</tissue>
    </source>
</reference>
<feature type="region of interest" description="Disordered" evidence="1">
    <location>
        <begin position="80"/>
        <end position="121"/>
    </location>
</feature>
<comment type="caution">
    <text evidence="2">The sequence shown here is derived from an EMBL/GenBank/DDBJ whole genome shotgun (WGS) entry which is preliminary data.</text>
</comment>
<evidence type="ECO:0000256" key="1">
    <source>
        <dbReference type="SAM" id="MobiDB-lite"/>
    </source>
</evidence>
<organism evidence="2 3">
    <name type="scientific">Portunus trituberculatus</name>
    <name type="common">Swimming crab</name>
    <name type="synonym">Neptunus trituberculatus</name>
    <dbReference type="NCBI Taxonomy" id="210409"/>
    <lineage>
        <taxon>Eukaryota</taxon>
        <taxon>Metazoa</taxon>
        <taxon>Ecdysozoa</taxon>
        <taxon>Arthropoda</taxon>
        <taxon>Crustacea</taxon>
        <taxon>Multicrustacea</taxon>
        <taxon>Malacostraca</taxon>
        <taxon>Eumalacostraca</taxon>
        <taxon>Eucarida</taxon>
        <taxon>Decapoda</taxon>
        <taxon>Pleocyemata</taxon>
        <taxon>Brachyura</taxon>
        <taxon>Eubrachyura</taxon>
        <taxon>Portunoidea</taxon>
        <taxon>Portunidae</taxon>
        <taxon>Portuninae</taxon>
        <taxon>Portunus</taxon>
    </lineage>
</organism>
<dbReference type="EMBL" id="VSRR010018414">
    <property type="protein sequence ID" value="MPC61322.1"/>
    <property type="molecule type" value="Genomic_DNA"/>
</dbReference>
<dbReference type="Proteomes" id="UP000324222">
    <property type="component" value="Unassembled WGS sequence"/>
</dbReference>
<feature type="compositionally biased region" description="Basic and acidic residues" evidence="1">
    <location>
        <begin position="112"/>
        <end position="121"/>
    </location>
</feature>
<proteinExistence type="predicted"/>
<evidence type="ECO:0000313" key="3">
    <source>
        <dbReference type="Proteomes" id="UP000324222"/>
    </source>
</evidence>
<evidence type="ECO:0000313" key="2">
    <source>
        <dbReference type="EMBL" id="MPC61322.1"/>
    </source>
</evidence>
<name>A0A5B7GR20_PORTR</name>
<gene>
    <name evidence="2" type="ORF">E2C01_055392</name>
</gene>
<accession>A0A5B7GR20</accession>
<dbReference type="AlphaFoldDB" id="A0A5B7GR20"/>